<proteinExistence type="predicted"/>
<dbReference type="PROSITE" id="PS51034">
    <property type="entry name" value="ZP_2"/>
    <property type="match status" value="1"/>
</dbReference>
<evidence type="ECO:0000313" key="9">
    <source>
        <dbReference type="RefSeq" id="XP_017214058.1"/>
    </source>
</evidence>
<keyword evidence="8" id="KW-1185">Reference proteome</keyword>
<protein>
    <submittedName>
        <fullName evidence="9">Pancreatic secretory granule membrane major glycoprotein GP2-like isoform X2</fullName>
    </submittedName>
    <submittedName>
        <fullName evidence="7">Si:dkey-239b22.2</fullName>
    </submittedName>
</protein>
<dbReference type="Bgee" id="ENSDARG00000097826">
    <property type="expression patterns" value="Expressed in larva and 3 other cell types or tissues"/>
</dbReference>
<feature type="signal peptide" evidence="5">
    <location>
        <begin position="1"/>
        <end position="17"/>
    </location>
</feature>
<accession>A0A2R8QAB7</accession>
<keyword evidence="4" id="KW-0812">Transmembrane</keyword>
<dbReference type="PANTHER" id="PTHR14002">
    <property type="entry name" value="ENDOGLIN/TGF-BETA RECEPTOR TYPE III"/>
    <property type="match status" value="1"/>
</dbReference>
<evidence type="ECO:0000256" key="5">
    <source>
        <dbReference type="SAM" id="SignalP"/>
    </source>
</evidence>
<keyword evidence="4" id="KW-0472">Membrane</keyword>
<keyword evidence="3" id="KW-1015">Disulfide bond</keyword>
<dbReference type="EMBL" id="CR391994">
    <property type="status" value="NOT_ANNOTATED_CDS"/>
    <property type="molecule type" value="Genomic_DNA"/>
</dbReference>
<dbReference type="RefSeq" id="XP_017214058.1">
    <property type="nucleotide sequence ID" value="XM_017358569.3"/>
</dbReference>
<evidence type="ECO:0000313" key="10">
    <source>
        <dbReference type="ZFIN" id="ZDB-GENE-131120-8"/>
    </source>
</evidence>
<evidence type="ECO:0000313" key="8">
    <source>
        <dbReference type="Proteomes" id="UP000000437"/>
    </source>
</evidence>
<keyword evidence="1" id="KW-0245">EGF-like domain</keyword>
<dbReference type="OrthoDB" id="9987373at2759"/>
<keyword evidence="2 5" id="KW-0732">Signal</keyword>
<evidence type="ECO:0000256" key="2">
    <source>
        <dbReference type="ARBA" id="ARBA00022729"/>
    </source>
</evidence>
<feature type="transmembrane region" description="Helical" evidence="4">
    <location>
        <begin position="757"/>
        <end position="779"/>
    </location>
</feature>
<dbReference type="Proteomes" id="UP000000437">
    <property type="component" value="Chromosome 12"/>
</dbReference>
<accession>A0A8M6Z234</accession>
<dbReference type="InterPro" id="IPR042235">
    <property type="entry name" value="ZP-C_dom"/>
</dbReference>
<gene>
    <name evidence="7 9 10" type="primary">si:dkey-239b22.2</name>
</gene>
<dbReference type="RefSeq" id="XP_017214058.1">
    <property type="nucleotide sequence ID" value="XM_017358569.2"/>
</dbReference>
<dbReference type="Ensembl" id="ENSDART00000182502.1">
    <property type="protein sequence ID" value="ENSDARP00000150063.1"/>
    <property type="gene ID" value="ENSDARG00000097826.3"/>
</dbReference>
<evidence type="ECO:0000256" key="1">
    <source>
        <dbReference type="ARBA" id="ARBA00022536"/>
    </source>
</evidence>
<dbReference type="PANTHER" id="PTHR14002:SF50">
    <property type="entry name" value="ALPHA-TECTORIN-LIKE-RELATED"/>
    <property type="match status" value="1"/>
</dbReference>
<evidence type="ECO:0000256" key="3">
    <source>
        <dbReference type="ARBA" id="ARBA00023157"/>
    </source>
</evidence>
<evidence type="ECO:0000313" key="7">
    <source>
        <dbReference type="Ensembl" id="ENSDARP00000150063"/>
    </source>
</evidence>
<dbReference type="GeneTree" id="ENSGT00940000156038"/>
<dbReference type="InterPro" id="IPR057774">
    <property type="entry name" value="D8C_UMOD/GP2/OIT3-like"/>
</dbReference>
<dbReference type="InterPro" id="IPR001507">
    <property type="entry name" value="ZP_dom"/>
</dbReference>
<dbReference type="ExpressionAtlas" id="A0A2R8QAB7">
    <property type="expression patterns" value="differential"/>
</dbReference>
<dbReference type="AGR" id="ZFIN:ZDB-GENE-131120-8"/>
<dbReference type="Gene3D" id="2.60.40.3210">
    <property type="entry name" value="Zona pellucida, ZP-N domain"/>
    <property type="match status" value="1"/>
</dbReference>
<reference evidence="9" key="3">
    <citation type="submission" date="2023-09" db="UniProtKB">
        <authorList>
            <consortium name="RefSeq"/>
        </authorList>
    </citation>
    <scope>IDENTIFICATION</scope>
    <source>
        <strain evidence="9">Tuebingen</strain>
    </source>
</reference>
<dbReference type="Pfam" id="PF23283">
    <property type="entry name" value="D8C_UMOD"/>
    <property type="match status" value="3"/>
</dbReference>
<name>A0A2R8QAB7_DANRE</name>
<reference evidence="7" key="2">
    <citation type="submission" date="2018-04" db="UniProtKB">
        <authorList>
            <consortium name="Ensembl"/>
        </authorList>
    </citation>
    <scope>IDENTIFICATION</scope>
    <source>
        <strain evidence="7">Tuebingen</strain>
    </source>
</reference>
<dbReference type="Pfam" id="PF00100">
    <property type="entry name" value="Zona_pellucida"/>
    <property type="match status" value="1"/>
</dbReference>
<dbReference type="Gene3D" id="2.60.40.4100">
    <property type="entry name" value="Zona pellucida, ZP-C domain"/>
    <property type="match status" value="1"/>
</dbReference>
<evidence type="ECO:0000256" key="4">
    <source>
        <dbReference type="SAM" id="Phobius"/>
    </source>
</evidence>
<feature type="domain" description="ZP" evidence="6">
    <location>
        <begin position="472"/>
        <end position="720"/>
    </location>
</feature>
<evidence type="ECO:0000259" key="6">
    <source>
        <dbReference type="PROSITE" id="PS51034"/>
    </source>
</evidence>
<reference evidence="7 8" key="1">
    <citation type="journal article" date="2013" name="Nature">
        <title>The zebrafish reference genome sequence and its relationship to the human genome.</title>
        <authorList>
            <consortium name="Genome Reference Consortium Zebrafish"/>
            <person name="Howe K."/>
            <person name="Clark M.D."/>
            <person name="Torroja C.F."/>
            <person name="Torrance J."/>
            <person name="Berthelot C."/>
            <person name="Muffato M."/>
            <person name="Collins J.E."/>
            <person name="Humphray S."/>
            <person name="McLaren K."/>
            <person name="Matthews L."/>
            <person name="McLaren S."/>
            <person name="Sealy I."/>
            <person name="Caccamo M."/>
            <person name="Churcher C."/>
            <person name="Scott C."/>
            <person name="Barrett J.C."/>
            <person name="Koch R."/>
            <person name="Rauch G.J."/>
            <person name="White S."/>
            <person name="Chow W."/>
            <person name="Kilian B."/>
            <person name="Quintais L.T."/>
            <person name="Guerra-Assuncao J.A."/>
            <person name="Zhou Y."/>
            <person name="Gu Y."/>
            <person name="Yen J."/>
            <person name="Vogel J.H."/>
            <person name="Eyre T."/>
            <person name="Redmond S."/>
            <person name="Banerjee R."/>
            <person name="Chi J."/>
            <person name="Fu B."/>
            <person name="Langley E."/>
            <person name="Maguire S.F."/>
            <person name="Laird G.K."/>
            <person name="Lloyd D."/>
            <person name="Kenyon E."/>
            <person name="Donaldson S."/>
            <person name="Sehra H."/>
            <person name="Almeida-King J."/>
            <person name="Loveland J."/>
            <person name="Trevanion S."/>
            <person name="Jones M."/>
            <person name="Quail M."/>
            <person name="Willey D."/>
            <person name="Hunt A."/>
            <person name="Burton J."/>
            <person name="Sims S."/>
            <person name="McLay K."/>
            <person name="Plumb B."/>
            <person name="Davis J."/>
            <person name="Clee C."/>
            <person name="Oliver K."/>
            <person name="Clark R."/>
            <person name="Riddle C."/>
            <person name="Elliot D."/>
            <person name="Eliott D."/>
            <person name="Threadgold G."/>
            <person name="Harden G."/>
            <person name="Ware D."/>
            <person name="Begum S."/>
            <person name="Mortimore B."/>
            <person name="Mortimer B."/>
            <person name="Kerry G."/>
            <person name="Heath P."/>
            <person name="Phillimore B."/>
            <person name="Tracey A."/>
            <person name="Corby N."/>
            <person name="Dunn M."/>
            <person name="Johnson C."/>
            <person name="Wood J."/>
            <person name="Clark S."/>
            <person name="Pelan S."/>
            <person name="Griffiths G."/>
            <person name="Smith M."/>
            <person name="Glithero R."/>
            <person name="Howden P."/>
            <person name="Barker N."/>
            <person name="Lloyd C."/>
            <person name="Stevens C."/>
            <person name="Harley J."/>
            <person name="Holt K."/>
            <person name="Panagiotidis G."/>
            <person name="Lovell J."/>
            <person name="Beasley H."/>
            <person name="Henderson C."/>
            <person name="Gordon D."/>
            <person name="Auger K."/>
            <person name="Wright D."/>
            <person name="Collins J."/>
            <person name="Raisen C."/>
            <person name="Dyer L."/>
            <person name="Leung K."/>
            <person name="Robertson L."/>
            <person name="Ambridge K."/>
            <person name="Leongamornlert D."/>
            <person name="McGuire S."/>
            <person name="Gilderthorp R."/>
            <person name="Griffiths C."/>
            <person name="Manthravadi D."/>
            <person name="Nichol S."/>
            <person name="Barker G."/>
            <person name="Whitehead S."/>
            <person name="Kay M."/>
            <person name="Brown J."/>
            <person name="Murnane C."/>
            <person name="Gray E."/>
            <person name="Humphries M."/>
            <person name="Sycamore N."/>
            <person name="Barker D."/>
            <person name="Saunders D."/>
            <person name="Wallis J."/>
            <person name="Babbage A."/>
            <person name="Hammond S."/>
            <person name="Mashreghi-Mohammadi M."/>
            <person name="Barr L."/>
            <person name="Martin S."/>
            <person name="Wray P."/>
            <person name="Ellington A."/>
            <person name="Matthews N."/>
            <person name="Ellwood M."/>
            <person name="Woodmansey R."/>
            <person name="Clark G."/>
            <person name="Cooper J."/>
            <person name="Cooper J."/>
            <person name="Tromans A."/>
            <person name="Grafham D."/>
            <person name="Skuce C."/>
            <person name="Pandian R."/>
            <person name="Andrews R."/>
            <person name="Harrison E."/>
            <person name="Kimberley A."/>
            <person name="Garnett J."/>
            <person name="Fosker N."/>
            <person name="Hall R."/>
            <person name="Garner P."/>
            <person name="Kelly D."/>
            <person name="Bird C."/>
            <person name="Palmer S."/>
            <person name="Gehring I."/>
            <person name="Berger A."/>
            <person name="Dooley C.M."/>
            <person name="Ersan-Urun Z."/>
            <person name="Eser C."/>
            <person name="Geiger H."/>
            <person name="Geisler M."/>
            <person name="Karotki L."/>
            <person name="Kirn A."/>
            <person name="Konantz J."/>
            <person name="Konantz M."/>
            <person name="Oberlander M."/>
            <person name="Rudolph-Geiger S."/>
            <person name="Teucke M."/>
            <person name="Lanz C."/>
            <person name="Raddatz G."/>
            <person name="Osoegawa K."/>
            <person name="Zhu B."/>
            <person name="Rapp A."/>
            <person name="Widaa S."/>
            <person name="Langford C."/>
            <person name="Yang F."/>
            <person name="Schuster S.C."/>
            <person name="Carter N.P."/>
            <person name="Harrow J."/>
            <person name="Ning Z."/>
            <person name="Herrero J."/>
            <person name="Searle S.M."/>
            <person name="Enright A."/>
            <person name="Geisler R."/>
            <person name="Plasterk R.H."/>
            <person name="Lee C."/>
            <person name="Westerfield M."/>
            <person name="de Jong P.J."/>
            <person name="Zon L.I."/>
            <person name="Postlethwait J.H."/>
            <person name="Nusslein-Volhard C."/>
            <person name="Hubbard T.J."/>
            <person name="Roest Crollius H."/>
            <person name="Rogers J."/>
            <person name="Stemple D.L."/>
        </authorList>
    </citation>
    <scope>NUCLEOTIDE SEQUENCE [LARGE SCALE GENOMIC DNA]</scope>
    <source>
        <strain evidence="7 8">Tuebingen</strain>
    </source>
</reference>
<organism evidence="7">
    <name type="scientific">Danio rerio</name>
    <name type="common">Zebrafish</name>
    <name type="synonym">Brachydanio rerio</name>
    <dbReference type="NCBI Taxonomy" id="7955"/>
    <lineage>
        <taxon>Eukaryota</taxon>
        <taxon>Metazoa</taxon>
        <taxon>Chordata</taxon>
        <taxon>Craniata</taxon>
        <taxon>Vertebrata</taxon>
        <taxon>Euteleostomi</taxon>
        <taxon>Actinopterygii</taxon>
        <taxon>Neopterygii</taxon>
        <taxon>Teleostei</taxon>
        <taxon>Ostariophysi</taxon>
        <taxon>Cypriniformes</taxon>
        <taxon>Danionidae</taxon>
        <taxon>Danioninae</taxon>
        <taxon>Danio</taxon>
    </lineage>
</organism>
<feature type="chain" id="PRO_5044578686" evidence="5">
    <location>
        <begin position="18"/>
        <end position="780"/>
    </location>
</feature>
<dbReference type="GeneID" id="100005128"/>
<dbReference type="ZFIN" id="ZDB-GENE-131120-8">
    <property type="gene designation" value="si:dkey-239b22.2"/>
</dbReference>
<sequence length="780" mass="87179">MIFLISVCALLPLNIVAFNNISADPCYNYEPLDRPWRATNESGSDICEEFFSWSGWYRLFYNGLDIRMPESCVSEYSCNAEHSLWLNGPHPKIEDGVVTRDVCGVEGSSCCEYVSLPIKVKACPGNYYVYEFVKTSLCSGYCIDEKTLSATTTATVTAINISLPAVSNTDDDPCLNYNILDDQNRSPNGFFFVYNSIYGYDDTRVQWQGWYRLFINGSNAQMPEWCFSSMSCGGFSSLWLGGSHPQLDDGVVTRDIYGSYFEVCSYYISDPIQVKACPGNYYVYKLVKPKQLIPAPTYCAVVMTSPPSVDPCYSYNSLDDPWRASSFLTGDHNNTRCDSDIPLNGWYRLFYNNQSAQMPESCVKSGTCGTLYPLWLDGPHPLLEDGVVTRKVCGSQWNDCCGISSHPIQVKACPGNYYVYEFVRPLYCAAYCAGHCSELNCTEDERCEEKDGIYGCSCKRKHQTYKFDFTETCESSHGSISLSRCQLFDAGFPSDVLHLNDPSCRGTVRDGQVEFYFDNNEHICGANIVENGTHIIYDNLILGESGTGPVISRTQFLKIHFQCVYSLEQTFYMNIDPQGSTVQGIVPAVQETYKVRMIPYKDAEFSQPFGSMVNISLNEQIFVEVYADAVDSLQVASVIDKCWATPRNDSDNSVFWDLIVDKCPNPNSQVKVLQNGVSISSRFSFNMSIFTENATEAYLYCTVHLCSLTNSNCSVDCGSGRIQREIRSVNLQDNSSVSVGPLRIHSNVKDIDAQNQVLVSMAASLCASLIMIVVSIIIVF</sequence>
<dbReference type="AlphaFoldDB" id="A0A2R8QAB7"/>
<keyword evidence="4" id="KW-1133">Transmembrane helix</keyword>
<dbReference type="InterPro" id="IPR055355">
    <property type="entry name" value="ZP-C"/>
</dbReference>
<dbReference type="SMART" id="SM00241">
    <property type="entry name" value="ZP"/>
    <property type="match status" value="1"/>
</dbReference>